<feature type="region of interest" description="Disordered" evidence="1">
    <location>
        <begin position="1"/>
        <end position="41"/>
    </location>
</feature>
<gene>
    <name evidence="2" type="ordered locus">LOC_Os11g26930</name>
</gene>
<dbReference type="EMBL" id="DP000010">
    <property type="protein sequence ID" value="ABA93510.2"/>
    <property type="molecule type" value="Genomic_DNA"/>
</dbReference>
<organism evidence="2">
    <name type="scientific">Oryza sativa subsp. japonica</name>
    <name type="common">Rice</name>
    <dbReference type="NCBI Taxonomy" id="39947"/>
    <lineage>
        <taxon>Eukaryota</taxon>
        <taxon>Viridiplantae</taxon>
        <taxon>Streptophyta</taxon>
        <taxon>Embryophyta</taxon>
        <taxon>Tracheophyta</taxon>
        <taxon>Spermatophyta</taxon>
        <taxon>Magnoliopsida</taxon>
        <taxon>Liliopsida</taxon>
        <taxon>Poales</taxon>
        <taxon>Poaceae</taxon>
        <taxon>BOP clade</taxon>
        <taxon>Oryzoideae</taxon>
        <taxon>Oryzeae</taxon>
        <taxon>Oryzinae</taxon>
        <taxon>Oryza</taxon>
        <taxon>Oryza sativa</taxon>
    </lineage>
</organism>
<feature type="compositionally biased region" description="Basic and acidic residues" evidence="1">
    <location>
        <begin position="1"/>
        <end position="12"/>
    </location>
</feature>
<proteinExistence type="predicted"/>
<reference evidence="2" key="1">
    <citation type="journal article" date="2005" name="BMC Biol.">
        <title>The sequence of rice chromosomes 11 and 12, rich in disease resistance genes and recent gene duplications.</title>
        <authorList>
            <consortium name="The rice chromosomes 11 and 12 sequencing consortia"/>
        </authorList>
    </citation>
    <scope>NUCLEOTIDE SEQUENCE [LARGE SCALE GENOMIC DNA]</scope>
</reference>
<reference evidence="2" key="2">
    <citation type="submission" date="2005-04" db="EMBL/GenBank/DDBJ databases">
        <authorList>
            <person name="Buell C.R."/>
            <person name="Wing R.A."/>
            <person name="McCombie W.A."/>
            <person name="Ouyang S."/>
        </authorList>
    </citation>
    <scope>NUCLEOTIDE SEQUENCE</scope>
</reference>
<dbReference type="AlphaFoldDB" id="Q2R4X9"/>
<protein>
    <submittedName>
        <fullName evidence="2">Uncharacterized protein</fullName>
    </submittedName>
</protein>
<sequence length="91" mass="9319">MGRRADGEERPTGGDVGEDDRRGRGGGGGDAEDNLATAMPKVETATSAGALARRKGLAGVGADENEGGAARTTAFGRNSGEEMVYRNCFTK</sequence>
<accession>Q2R4X9</accession>
<evidence type="ECO:0000313" key="2">
    <source>
        <dbReference type="EMBL" id="ABA93510.2"/>
    </source>
</evidence>
<reference evidence="2" key="3">
    <citation type="submission" date="2006-01" db="EMBL/GenBank/DDBJ databases">
        <authorList>
            <person name="Buell R."/>
        </authorList>
    </citation>
    <scope>NUCLEOTIDE SEQUENCE</scope>
</reference>
<evidence type="ECO:0000256" key="1">
    <source>
        <dbReference type="SAM" id="MobiDB-lite"/>
    </source>
</evidence>
<name>Q2R4X9_ORYSJ</name>